<dbReference type="Gene3D" id="3.40.1350.10">
    <property type="match status" value="1"/>
</dbReference>
<proteinExistence type="predicted"/>
<dbReference type="Pfam" id="PF08774">
    <property type="entry name" value="VRR_NUC"/>
    <property type="match status" value="1"/>
</dbReference>
<organism evidence="5 6">
    <name type="scientific">Candidatus Roizmanbacteria bacterium RIFCSPLOWO2_01_FULL_37_12</name>
    <dbReference type="NCBI Taxonomy" id="1802056"/>
    <lineage>
        <taxon>Bacteria</taxon>
        <taxon>Candidatus Roizmaniibacteriota</taxon>
    </lineage>
</organism>
<evidence type="ECO:0000259" key="4">
    <source>
        <dbReference type="Pfam" id="PF08774"/>
    </source>
</evidence>
<comment type="caution">
    <text evidence="5">The sequence shown here is derived from an EMBL/GenBank/DDBJ whole genome shotgun (WGS) entry which is preliminary data.</text>
</comment>
<dbReference type="Proteomes" id="UP000177698">
    <property type="component" value="Unassembled WGS sequence"/>
</dbReference>
<dbReference type="GO" id="GO:0004518">
    <property type="term" value="F:nuclease activity"/>
    <property type="evidence" value="ECO:0007669"/>
    <property type="project" value="UniProtKB-KW"/>
</dbReference>
<dbReference type="EMBL" id="MGAG01000025">
    <property type="protein sequence ID" value="OGK40473.1"/>
    <property type="molecule type" value="Genomic_DNA"/>
</dbReference>
<dbReference type="GO" id="GO:0003676">
    <property type="term" value="F:nucleic acid binding"/>
    <property type="evidence" value="ECO:0007669"/>
    <property type="project" value="InterPro"/>
</dbReference>
<keyword evidence="3" id="KW-0378">Hydrolase</keyword>
<name>A0A1F7IAS6_9BACT</name>
<protein>
    <recommendedName>
        <fullName evidence="4">VRR-NUC domain-containing protein</fullName>
    </recommendedName>
</protein>
<dbReference type="InterPro" id="IPR014883">
    <property type="entry name" value="VRR_NUC"/>
</dbReference>
<evidence type="ECO:0000256" key="2">
    <source>
        <dbReference type="ARBA" id="ARBA00022722"/>
    </source>
</evidence>
<dbReference type="STRING" id="1802056.A2954_06325"/>
<dbReference type="GO" id="GO:0016788">
    <property type="term" value="F:hydrolase activity, acting on ester bonds"/>
    <property type="evidence" value="ECO:0007669"/>
    <property type="project" value="InterPro"/>
</dbReference>
<dbReference type="InterPro" id="IPR011856">
    <property type="entry name" value="tRNA_endonuc-like_dom_sf"/>
</dbReference>
<evidence type="ECO:0000256" key="1">
    <source>
        <dbReference type="ARBA" id="ARBA00001946"/>
    </source>
</evidence>
<accession>A0A1F7IAS6</accession>
<dbReference type="AlphaFoldDB" id="A0A1F7IAS6"/>
<gene>
    <name evidence="5" type="ORF">A2954_06325</name>
</gene>
<feature type="domain" description="VRR-NUC" evidence="4">
    <location>
        <begin position="51"/>
        <end position="141"/>
    </location>
</feature>
<keyword evidence="2" id="KW-0540">Nuclease</keyword>
<sequence length="155" mass="18523">MKTLTVQYDQSLVEKWRIGNLSSNWKKKYPDLFDADDLRIALTQPSYHFAEWIAAIYFYKQGYKILVEQYIYAPHVRKLAIIKEKLGDKGLAFLRRKEIGGKVQPPDLFIYNEKKFFFAEVKTPKDRLRELQKKFFEEIEKYFSTTVKIVNLINK</sequence>
<comment type="cofactor">
    <cofactor evidence="1">
        <name>Mg(2+)</name>
        <dbReference type="ChEBI" id="CHEBI:18420"/>
    </cofactor>
</comment>
<evidence type="ECO:0000313" key="5">
    <source>
        <dbReference type="EMBL" id="OGK40473.1"/>
    </source>
</evidence>
<evidence type="ECO:0000313" key="6">
    <source>
        <dbReference type="Proteomes" id="UP000177698"/>
    </source>
</evidence>
<evidence type="ECO:0000256" key="3">
    <source>
        <dbReference type="ARBA" id="ARBA00022801"/>
    </source>
</evidence>
<reference evidence="5 6" key="1">
    <citation type="journal article" date="2016" name="Nat. Commun.">
        <title>Thousands of microbial genomes shed light on interconnected biogeochemical processes in an aquifer system.</title>
        <authorList>
            <person name="Anantharaman K."/>
            <person name="Brown C.T."/>
            <person name="Hug L.A."/>
            <person name="Sharon I."/>
            <person name="Castelle C.J."/>
            <person name="Probst A.J."/>
            <person name="Thomas B.C."/>
            <person name="Singh A."/>
            <person name="Wilkins M.J."/>
            <person name="Karaoz U."/>
            <person name="Brodie E.L."/>
            <person name="Williams K.H."/>
            <person name="Hubbard S.S."/>
            <person name="Banfield J.F."/>
        </authorList>
    </citation>
    <scope>NUCLEOTIDE SEQUENCE [LARGE SCALE GENOMIC DNA]</scope>
</reference>